<feature type="compositionally biased region" description="Polar residues" evidence="1">
    <location>
        <begin position="72"/>
        <end position="81"/>
    </location>
</feature>
<protein>
    <submittedName>
        <fullName evidence="2">Uncharacterized protein</fullName>
    </submittedName>
</protein>
<reference evidence="2" key="2">
    <citation type="submission" date="2025-08" db="UniProtKB">
        <authorList>
            <consortium name="RefSeq"/>
        </authorList>
    </citation>
    <scope>IDENTIFICATION</scope>
</reference>
<proteinExistence type="predicted"/>
<dbReference type="KEGG" id="ang:An02g11770"/>
<organism evidence="2">
    <name type="scientific">Aspergillus niger</name>
    <dbReference type="NCBI Taxonomy" id="5061"/>
    <lineage>
        <taxon>Eukaryota</taxon>
        <taxon>Fungi</taxon>
        <taxon>Dikarya</taxon>
        <taxon>Ascomycota</taxon>
        <taxon>Pezizomycotina</taxon>
        <taxon>Eurotiomycetes</taxon>
        <taxon>Eurotiomycetidae</taxon>
        <taxon>Eurotiales</taxon>
        <taxon>Aspergillaceae</taxon>
        <taxon>Aspergillus</taxon>
        <taxon>Aspergillus subgen. Circumdati</taxon>
    </lineage>
</organism>
<gene>
    <name evidence="2" type="ORF">An02g11770</name>
</gene>
<dbReference type="GeneID" id="84590489"/>
<feature type="compositionally biased region" description="Basic and acidic residues" evidence="1">
    <location>
        <begin position="56"/>
        <end position="66"/>
    </location>
</feature>
<dbReference type="VEuPathDB" id="FungiDB:An02g11770"/>
<dbReference type="RefSeq" id="XP_059600091.1">
    <property type="nucleotide sequence ID" value="XM_059746648.1"/>
</dbReference>
<feature type="region of interest" description="Disordered" evidence="1">
    <location>
        <begin position="43"/>
        <end position="88"/>
    </location>
</feature>
<reference evidence="2" key="1">
    <citation type="submission" date="2025-02" db="EMBL/GenBank/DDBJ databases">
        <authorList>
            <consortium name="NCBI Genome Project"/>
        </authorList>
    </citation>
    <scope>NUCLEOTIDE SEQUENCE</scope>
</reference>
<dbReference type="AlphaFoldDB" id="A0AAJ8BPK3"/>
<accession>A0AAJ8BPK3</accession>
<name>A0AAJ8BPK3_ASPNG</name>
<evidence type="ECO:0000313" key="2">
    <source>
        <dbReference type="RefSeq" id="XP_059600091.1"/>
    </source>
</evidence>
<evidence type="ECO:0000256" key="1">
    <source>
        <dbReference type="SAM" id="MobiDB-lite"/>
    </source>
</evidence>
<sequence>MGGNSLMRVTPSCKGWTGGWCMWCLSIEYWLKDLKGRRLENPLTPRQTWEDPDIDGWGKDLVRAGEEYEAQPPTTLKSPSDPSLLADG</sequence>